<keyword evidence="3" id="KW-1185">Reference proteome</keyword>
<gene>
    <name evidence="2" type="ORF">L1049_000733</name>
</gene>
<evidence type="ECO:0000256" key="1">
    <source>
        <dbReference type="SAM" id="MobiDB-lite"/>
    </source>
</evidence>
<organism evidence="2 3">
    <name type="scientific">Liquidambar formosana</name>
    <name type="common">Formosan gum</name>
    <dbReference type="NCBI Taxonomy" id="63359"/>
    <lineage>
        <taxon>Eukaryota</taxon>
        <taxon>Viridiplantae</taxon>
        <taxon>Streptophyta</taxon>
        <taxon>Embryophyta</taxon>
        <taxon>Tracheophyta</taxon>
        <taxon>Spermatophyta</taxon>
        <taxon>Magnoliopsida</taxon>
        <taxon>eudicotyledons</taxon>
        <taxon>Gunneridae</taxon>
        <taxon>Pentapetalae</taxon>
        <taxon>Saxifragales</taxon>
        <taxon>Altingiaceae</taxon>
        <taxon>Liquidambar</taxon>
    </lineage>
</organism>
<proteinExistence type="predicted"/>
<reference evidence="2 3" key="1">
    <citation type="journal article" date="2024" name="Plant J.">
        <title>Genome sequences and population genomics reveal climatic adaptation and genomic divergence between two closely related sweetgum species.</title>
        <authorList>
            <person name="Xu W.Q."/>
            <person name="Ren C.Q."/>
            <person name="Zhang X.Y."/>
            <person name="Comes H.P."/>
            <person name="Liu X.H."/>
            <person name="Li Y.G."/>
            <person name="Kettle C.J."/>
            <person name="Jalonen R."/>
            <person name="Gaisberger H."/>
            <person name="Ma Y.Z."/>
            <person name="Qiu Y.X."/>
        </authorList>
    </citation>
    <scope>NUCLEOTIDE SEQUENCE [LARGE SCALE GENOMIC DNA]</scope>
    <source>
        <strain evidence="2">Hangzhou</strain>
    </source>
</reference>
<comment type="caution">
    <text evidence="2">The sequence shown here is derived from an EMBL/GenBank/DDBJ whole genome shotgun (WGS) entry which is preliminary data.</text>
</comment>
<feature type="region of interest" description="Disordered" evidence="1">
    <location>
        <begin position="134"/>
        <end position="174"/>
    </location>
</feature>
<sequence length="288" mass="34341">MIGPWTGIGAEVEKGIVIMTGTVIWDRNSDRYRERDRDRSRDLDRDRSRDLDRDRSRELEHDRDRSRDRDQDRERGNERARERDRTKDRFLDRDQDQHRDQHNEQEHNRERDQDFERDHDSVWERYCEMDRTNGYDKISDKDKDQQSKKWNGSRGNDHLSKLLSSDSSGNYQDQVKEQLERSIQRHDDLQNEICQMQEKLKAKEQFVLDLRIKAQKLEDALTTSKKLTSQRQMQLTKLHKCFLQVKDFSKSLKICEQELQSLVDTAMIEVDVGDDIVSRDAILTSGNG</sequence>
<dbReference type="Proteomes" id="UP001415857">
    <property type="component" value="Unassembled WGS sequence"/>
</dbReference>
<evidence type="ECO:0000313" key="2">
    <source>
        <dbReference type="EMBL" id="KAK9268966.1"/>
    </source>
</evidence>
<name>A0AAP0R7X8_LIQFO</name>
<evidence type="ECO:0000313" key="3">
    <source>
        <dbReference type="Proteomes" id="UP001415857"/>
    </source>
</evidence>
<dbReference type="AlphaFoldDB" id="A0AAP0R7X8"/>
<protein>
    <submittedName>
        <fullName evidence="2">Uncharacterized protein</fullName>
    </submittedName>
</protein>
<accession>A0AAP0R7X8</accession>
<feature type="region of interest" description="Disordered" evidence="1">
    <location>
        <begin position="36"/>
        <end position="116"/>
    </location>
</feature>
<feature type="compositionally biased region" description="Basic and acidic residues" evidence="1">
    <location>
        <begin position="134"/>
        <end position="147"/>
    </location>
</feature>
<dbReference type="EMBL" id="JBBPBK010000015">
    <property type="protein sequence ID" value="KAK9268966.1"/>
    <property type="molecule type" value="Genomic_DNA"/>
</dbReference>